<dbReference type="STRING" id="180088.A0A1J8Q1G9"/>
<dbReference type="OrthoDB" id="3235041at2759"/>
<comment type="caution">
    <text evidence="1">The sequence shown here is derived from an EMBL/GenBank/DDBJ whole genome shotgun (WGS) entry which is preliminary data.</text>
</comment>
<evidence type="ECO:0000313" key="2">
    <source>
        <dbReference type="Proteomes" id="UP000183567"/>
    </source>
</evidence>
<accession>A0A1J8Q1G9</accession>
<feature type="non-terminal residue" evidence="1">
    <location>
        <position position="151"/>
    </location>
</feature>
<dbReference type="EMBL" id="LVVM01003432">
    <property type="protein sequence ID" value="OJA14909.1"/>
    <property type="molecule type" value="Genomic_DNA"/>
</dbReference>
<name>A0A1J8Q1G9_9AGAM</name>
<gene>
    <name evidence="1" type="ORF">AZE42_13819</name>
</gene>
<reference evidence="1 2" key="1">
    <citation type="submission" date="2016-03" db="EMBL/GenBank/DDBJ databases">
        <title>Comparative genomics of the ectomycorrhizal sister species Rhizopogon vinicolor and Rhizopogon vesiculosus (Basidiomycota: Boletales) reveals a divergence of the mating type B locus.</title>
        <authorList>
            <person name="Mujic A.B."/>
            <person name="Kuo A."/>
            <person name="Tritt A."/>
            <person name="Lipzen A."/>
            <person name="Chen C."/>
            <person name="Johnson J."/>
            <person name="Sharma A."/>
            <person name="Barry K."/>
            <person name="Grigoriev I.V."/>
            <person name="Spatafora J.W."/>
        </authorList>
    </citation>
    <scope>NUCLEOTIDE SEQUENCE [LARGE SCALE GENOMIC DNA]</scope>
    <source>
        <strain evidence="1 2">AM-OR11-056</strain>
    </source>
</reference>
<proteinExistence type="predicted"/>
<sequence length="151" mass="17577">MLSEWILAFKSILDDHQKDFLEADGKKTCSRVARKVRKAILEAHHDQEQDGVKDLTLPDPSSLKKEIKQYYVQIATEQSEQDLAIKDREANARPKDASFYKKELNDWVVAQKLFKTEMDAYDKAEQVKKGVSNEIRYRTGHAREWFNNMSA</sequence>
<keyword evidence="2" id="KW-1185">Reference proteome</keyword>
<protein>
    <submittedName>
        <fullName evidence="1">Uncharacterized protein</fullName>
    </submittedName>
</protein>
<dbReference type="Proteomes" id="UP000183567">
    <property type="component" value="Unassembled WGS sequence"/>
</dbReference>
<evidence type="ECO:0000313" key="1">
    <source>
        <dbReference type="EMBL" id="OJA14909.1"/>
    </source>
</evidence>
<organism evidence="1 2">
    <name type="scientific">Rhizopogon vesiculosus</name>
    <dbReference type="NCBI Taxonomy" id="180088"/>
    <lineage>
        <taxon>Eukaryota</taxon>
        <taxon>Fungi</taxon>
        <taxon>Dikarya</taxon>
        <taxon>Basidiomycota</taxon>
        <taxon>Agaricomycotina</taxon>
        <taxon>Agaricomycetes</taxon>
        <taxon>Agaricomycetidae</taxon>
        <taxon>Boletales</taxon>
        <taxon>Suillineae</taxon>
        <taxon>Rhizopogonaceae</taxon>
        <taxon>Rhizopogon</taxon>
    </lineage>
</organism>
<dbReference type="AlphaFoldDB" id="A0A1J8Q1G9"/>